<reference evidence="7" key="2">
    <citation type="submission" date="2025-08" db="UniProtKB">
        <authorList>
            <consortium name="Ensembl"/>
        </authorList>
    </citation>
    <scope>IDENTIFICATION</scope>
</reference>
<dbReference type="PROSITE" id="PS50835">
    <property type="entry name" value="IG_LIKE"/>
    <property type="match status" value="1"/>
</dbReference>
<dbReference type="InterPro" id="IPR007110">
    <property type="entry name" value="Ig-like_dom"/>
</dbReference>
<dbReference type="Ensembl" id="ENSSHAT00000044932.1">
    <property type="protein sequence ID" value="ENSSHAP00000044417.1"/>
    <property type="gene ID" value="ENSSHAG00000027897.1"/>
</dbReference>
<proteinExistence type="predicted"/>
<keyword evidence="5" id="KW-0393">Immunoglobulin domain</keyword>
<keyword evidence="8" id="KW-1185">Reference proteome</keyword>
<dbReference type="GeneTree" id="ENSGT01150000286974"/>
<dbReference type="GO" id="GO:0002764">
    <property type="term" value="P:immune response-regulating signaling pathway"/>
    <property type="evidence" value="ECO:0007669"/>
    <property type="project" value="TreeGrafter"/>
</dbReference>
<dbReference type="FunFam" id="2.60.40.10:FF:000049">
    <property type="entry name" value="Leukocyte immunoglobulin-like receptor subfamily B member 1"/>
    <property type="match status" value="1"/>
</dbReference>
<evidence type="ECO:0000256" key="3">
    <source>
        <dbReference type="ARBA" id="ARBA00023157"/>
    </source>
</evidence>
<dbReference type="FunFam" id="2.60.40.10:FF:000033">
    <property type="entry name" value="Killer cell immunoglobulin-like receptor"/>
    <property type="match status" value="1"/>
</dbReference>
<dbReference type="InterPro" id="IPR013783">
    <property type="entry name" value="Ig-like_fold"/>
</dbReference>
<evidence type="ECO:0000256" key="4">
    <source>
        <dbReference type="ARBA" id="ARBA00023180"/>
    </source>
</evidence>
<dbReference type="Proteomes" id="UP000007648">
    <property type="component" value="Unassembled WGS sequence"/>
</dbReference>
<dbReference type="InterPro" id="IPR050412">
    <property type="entry name" value="Ig-like_Receptors_ImmuneReg"/>
</dbReference>
<keyword evidence="3" id="KW-1015">Disulfide bond</keyword>
<name>A0A7N4PZ40_SARHA</name>
<keyword evidence="2" id="KW-0677">Repeat</keyword>
<evidence type="ECO:0000256" key="5">
    <source>
        <dbReference type="ARBA" id="ARBA00023319"/>
    </source>
</evidence>
<dbReference type="PANTHER" id="PTHR11738">
    <property type="entry name" value="MHC CLASS I NK CELL RECEPTOR"/>
    <property type="match status" value="1"/>
</dbReference>
<protein>
    <recommendedName>
        <fullName evidence="6">Ig-like domain-containing protein</fullName>
    </recommendedName>
</protein>
<dbReference type="Pfam" id="PF13895">
    <property type="entry name" value="Ig_2"/>
    <property type="match status" value="1"/>
</dbReference>
<dbReference type="AlphaFoldDB" id="A0A7N4PZ40"/>
<sequence>MLSPSSSHDYIFALLEAKSLEPLQLQSPTESQAAFSLPSVKAEDTGSYSCLYYRKTPPYKGSNPSHLLELIVSGPLPKPTLWAKADLVVAPGTSSTLWCSRPRLSSLKEVTFTLWKAGTPGPLQQQPSADLWTDFSLPSVTPRDTGSYSCTYKDRTASGRESVPSDALELVVPGEPAGDPGEWSGPPLPSLPTWGQGHGTYIANSCDIIISNLGQNLMMVPKLGDRRRGTETKT</sequence>
<dbReference type="InterPro" id="IPR036179">
    <property type="entry name" value="Ig-like_dom_sf"/>
</dbReference>
<dbReference type="Gene3D" id="2.60.40.10">
    <property type="entry name" value="Immunoglobulins"/>
    <property type="match status" value="2"/>
</dbReference>
<evidence type="ECO:0000256" key="2">
    <source>
        <dbReference type="ARBA" id="ARBA00022737"/>
    </source>
</evidence>
<feature type="domain" description="Ig-like" evidence="6">
    <location>
        <begin position="77"/>
        <end position="169"/>
    </location>
</feature>
<evidence type="ECO:0000313" key="8">
    <source>
        <dbReference type="Proteomes" id="UP000007648"/>
    </source>
</evidence>
<evidence type="ECO:0000256" key="1">
    <source>
        <dbReference type="ARBA" id="ARBA00022729"/>
    </source>
</evidence>
<reference evidence="7" key="3">
    <citation type="submission" date="2025-09" db="UniProtKB">
        <authorList>
            <consortium name="Ensembl"/>
        </authorList>
    </citation>
    <scope>IDENTIFICATION</scope>
</reference>
<evidence type="ECO:0000313" key="7">
    <source>
        <dbReference type="Ensembl" id="ENSSHAP00000044417.1"/>
    </source>
</evidence>
<dbReference type="PANTHER" id="PTHR11738:SF157">
    <property type="entry name" value="T-CELL-INTERACTING, ACTIVATING RECEPTOR ON MYELOID CELLS PROTEIN 1"/>
    <property type="match status" value="1"/>
</dbReference>
<keyword evidence="4" id="KW-0325">Glycoprotein</keyword>
<accession>A0A7N4PZ40</accession>
<evidence type="ECO:0000259" key="6">
    <source>
        <dbReference type="PROSITE" id="PS50835"/>
    </source>
</evidence>
<organism evidence="7 8">
    <name type="scientific">Sarcophilus harrisii</name>
    <name type="common">Tasmanian devil</name>
    <name type="synonym">Sarcophilus laniarius</name>
    <dbReference type="NCBI Taxonomy" id="9305"/>
    <lineage>
        <taxon>Eukaryota</taxon>
        <taxon>Metazoa</taxon>
        <taxon>Chordata</taxon>
        <taxon>Craniata</taxon>
        <taxon>Vertebrata</taxon>
        <taxon>Euteleostomi</taxon>
        <taxon>Mammalia</taxon>
        <taxon>Metatheria</taxon>
        <taxon>Dasyuromorphia</taxon>
        <taxon>Dasyuridae</taxon>
        <taxon>Sarcophilus</taxon>
    </lineage>
</organism>
<dbReference type="InParanoid" id="A0A7N4PZ40"/>
<reference evidence="7 8" key="1">
    <citation type="journal article" date="2011" name="Proc. Natl. Acad. Sci. U.S.A.">
        <title>Genetic diversity and population structure of the endangered marsupial Sarcophilus harrisii (Tasmanian devil).</title>
        <authorList>
            <person name="Miller W."/>
            <person name="Hayes V.M."/>
            <person name="Ratan A."/>
            <person name="Petersen D.C."/>
            <person name="Wittekindt N.E."/>
            <person name="Miller J."/>
            <person name="Walenz B."/>
            <person name="Knight J."/>
            <person name="Qi J."/>
            <person name="Zhao F."/>
            <person name="Wang Q."/>
            <person name="Bedoya-Reina O.C."/>
            <person name="Katiyar N."/>
            <person name="Tomsho L.P."/>
            <person name="Kasson L.M."/>
            <person name="Hardie R.A."/>
            <person name="Woodbridge P."/>
            <person name="Tindall E.A."/>
            <person name="Bertelsen M.F."/>
            <person name="Dixon D."/>
            <person name="Pyecroft S."/>
            <person name="Helgen K.M."/>
            <person name="Lesk A.M."/>
            <person name="Pringle T.H."/>
            <person name="Patterson N."/>
            <person name="Zhang Y."/>
            <person name="Kreiss A."/>
            <person name="Woods G.M."/>
            <person name="Jones M.E."/>
            <person name="Schuster S.C."/>
        </authorList>
    </citation>
    <scope>NUCLEOTIDE SEQUENCE [LARGE SCALE GENOMIC DNA]</scope>
</reference>
<keyword evidence="1" id="KW-0732">Signal</keyword>
<dbReference type="SUPFAM" id="SSF48726">
    <property type="entry name" value="Immunoglobulin"/>
    <property type="match status" value="2"/>
</dbReference>
<dbReference type="GO" id="GO:0005886">
    <property type="term" value="C:plasma membrane"/>
    <property type="evidence" value="ECO:0007669"/>
    <property type="project" value="TreeGrafter"/>
</dbReference>